<dbReference type="GO" id="GO:0009011">
    <property type="term" value="F:alpha-1,4-glucan glucosyltransferase (ADP-glucose donor) activity"/>
    <property type="evidence" value="ECO:0007669"/>
    <property type="project" value="UniProtKB-EC"/>
</dbReference>
<dbReference type="EMBL" id="VSSQ01000731">
    <property type="protein sequence ID" value="MPM00448.1"/>
    <property type="molecule type" value="Genomic_DNA"/>
</dbReference>
<dbReference type="AlphaFoldDB" id="A0A644WA99"/>
<dbReference type="PANTHER" id="PTHR45825:SF11">
    <property type="entry name" value="ALPHA AMYLASE DOMAIN-CONTAINING PROTEIN"/>
    <property type="match status" value="1"/>
</dbReference>
<gene>
    <name evidence="4" type="primary">glgA_11</name>
    <name evidence="4" type="ORF">SDC9_46672</name>
</gene>
<dbReference type="EC" id="2.4.1.21" evidence="4"/>
<dbReference type="Gene3D" id="3.40.50.2000">
    <property type="entry name" value="Glycogen Phosphorylase B"/>
    <property type="match status" value="1"/>
</dbReference>
<evidence type="ECO:0000259" key="3">
    <source>
        <dbReference type="Pfam" id="PF08323"/>
    </source>
</evidence>
<sequence>MKKVNKVLYISQEIFPYLPESPIANMGRYLPQAVQDRGRETRTFMPKFGAINERRNQLHEVIRLSGMNLIIDDTDHPLIIKVASIQAARLQVYFIDNEDFFQRKHTITDENGEEYSDNDERTIFFIRGVMETVKKLRWTPDVIHCLGWMTALAPLYIKKAYNQDPFFKNSKVIYSLFADDFKNPFRGLFADKLLLEGIEKTDLTSLQGNEIDFVSLNKLAIDHADGIIQSVPGTNEQVLEYIREKKKKFLPYKHDEDYADDYVRFYDSVS</sequence>
<organism evidence="4">
    <name type="scientific">bioreactor metagenome</name>
    <dbReference type="NCBI Taxonomy" id="1076179"/>
    <lineage>
        <taxon>unclassified sequences</taxon>
        <taxon>metagenomes</taxon>
        <taxon>ecological metagenomes</taxon>
    </lineage>
</organism>
<dbReference type="InterPro" id="IPR013534">
    <property type="entry name" value="Starch_synth_cat_dom"/>
</dbReference>
<keyword evidence="2 4" id="KW-0808">Transferase</keyword>
<feature type="domain" description="Starch synthase catalytic" evidence="3">
    <location>
        <begin position="6"/>
        <end position="239"/>
    </location>
</feature>
<comment type="caution">
    <text evidence="4">The sequence shown here is derived from an EMBL/GenBank/DDBJ whole genome shotgun (WGS) entry which is preliminary data.</text>
</comment>
<dbReference type="SUPFAM" id="SSF53756">
    <property type="entry name" value="UDP-Glycosyltransferase/glycogen phosphorylase"/>
    <property type="match status" value="1"/>
</dbReference>
<accession>A0A644WA99</accession>
<evidence type="ECO:0000256" key="2">
    <source>
        <dbReference type="ARBA" id="ARBA00022679"/>
    </source>
</evidence>
<protein>
    <submittedName>
        <fullName evidence="4">Glycogen synthase</fullName>
        <ecNumber evidence="4">2.4.1.21</ecNumber>
    </submittedName>
</protein>
<reference evidence="4" key="1">
    <citation type="submission" date="2019-08" db="EMBL/GenBank/DDBJ databases">
        <authorList>
            <person name="Kucharzyk K."/>
            <person name="Murdoch R.W."/>
            <person name="Higgins S."/>
            <person name="Loffler F."/>
        </authorList>
    </citation>
    <scope>NUCLEOTIDE SEQUENCE</scope>
</reference>
<keyword evidence="1 4" id="KW-0328">Glycosyltransferase</keyword>
<name>A0A644WA99_9ZZZZ</name>
<evidence type="ECO:0000313" key="4">
    <source>
        <dbReference type="EMBL" id="MPM00448.1"/>
    </source>
</evidence>
<proteinExistence type="predicted"/>
<evidence type="ECO:0000256" key="1">
    <source>
        <dbReference type="ARBA" id="ARBA00022676"/>
    </source>
</evidence>
<dbReference type="Pfam" id="PF08323">
    <property type="entry name" value="Glyco_transf_5"/>
    <property type="match status" value="1"/>
</dbReference>
<dbReference type="PANTHER" id="PTHR45825">
    <property type="entry name" value="GRANULE-BOUND STARCH SYNTHASE 1, CHLOROPLASTIC/AMYLOPLASTIC"/>
    <property type="match status" value="1"/>
</dbReference>